<gene>
    <name evidence="1" type="ORF">PN36_29265</name>
</gene>
<name>A0A4E0QLI0_9GAMM</name>
<protein>
    <submittedName>
        <fullName evidence="1">Uncharacterized protein</fullName>
    </submittedName>
</protein>
<evidence type="ECO:0000313" key="1">
    <source>
        <dbReference type="EMBL" id="TGO02179.1"/>
    </source>
</evidence>
<dbReference type="EMBL" id="JSZA02000200">
    <property type="protein sequence ID" value="TGO02179.1"/>
    <property type="molecule type" value="Genomic_DNA"/>
</dbReference>
<accession>A0A4E0QLI0</accession>
<proteinExistence type="predicted"/>
<organism evidence="1 2">
    <name type="scientific">Candidatus Thiomargarita nelsonii</name>
    <dbReference type="NCBI Taxonomy" id="1003181"/>
    <lineage>
        <taxon>Bacteria</taxon>
        <taxon>Pseudomonadati</taxon>
        <taxon>Pseudomonadota</taxon>
        <taxon>Gammaproteobacteria</taxon>
        <taxon>Thiotrichales</taxon>
        <taxon>Thiotrichaceae</taxon>
        <taxon>Thiomargarita</taxon>
    </lineage>
</organism>
<evidence type="ECO:0000313" key="2">
    <source>
        <dbReference type="Proteomes" id="UP000030428"/>
    </source>
</evidence>
<dbReference type="Proteomes" id="UP000030428">
    <property type="component" value="Unassembled WGS sequence"/>
</dbReference>
<dbReference type="AlphaFoldDB" id="A0A4E0QLI0"/>
<comment type="caution">
    <text evidence="1">The sequence shown here is derived from an EMBL/GenBank/DDBJ whole genome shotgun (WGS) entry which is preliminary data.</text>
</comment>
<keyword evidence="2" id="KW-1185">Reference proteome</keyword>
<sequence length="60" mass="7110">MNQQTTTLEPISRIKFLRSKIFQQSETGWGDYTIERHQWLGNKEVKTLAEEIIAKRMSEL</sequence>
<reference evidence="1 2" key="1">
    <citation type="journal article" date="2016" name="Front. Microbiol.">
        <title>Single-Cell (Meta-)Genomics of a Dimorphic Candidatus Thiomargarita nelsonii Reveals Genomic Plasticity.</title>
        <authorList>
            <person name="Flood B.E."/>
            <person name="Fliss P."/>
            <person name="Jones D.S."/>
            <person name="Dick G.J."/>
            <person name="Jain S."/>
            <person name="Kaster A.K."/>
            <person name="Winkel M."/>
            <person name="Mussmann M."/>
            <person name="Bailey J."/>
        </authorList>
    </citation>
    <scope>NUCLEOTIDE SEQUENCE [LARGE SCALE GENOMIC DNA]</scope>
    <source>
        <strain evidence="1">Hydrate Ridge</strain>
    </source>
</reference>